<evidence type="ECO:0000256" key="1">
    <source>
        <dbReference type="SAM" id="MobiDB-lite"/>
    </source>
</evidence>
<evidence type="ECO:0000313" key="4">
    <source>
        <dbReference type="Proteomes" id="UP000310158"/>
    </source>
</evidence>
<keyword evidence="2" id="KW-1133">Transmembrane helix</keyword>
<feature type="compositionally biased region" description="Pro residues" evidence="1">
    <location>
        <begin position="1093"/>
        <end position="1107"/>
    </location>
</feature>
<feature type="transmembrane region" description="Helical" evidence="2">
    <location>
        <begin position="357"/>
        <end position="377"/>
    </location>
</feature>
<keyword evidence="2" id="KW-0472">Membrane</keyword>
<feature type="region of interest" description="Disordered" evidence="1">
    <location>
        <begin position="172"/>
        <end position="216"/>
    </location>
</feature>
<feature type="transmembrane region" description="Helical" evidence="2">
    <location>
        <begin position="326"/>
        <end position="345"/>
    </location>
</feature>
<feature type="region of interest" description="Disordered" evidence="1">
    <location>
        <begin position="1158"/>
        <end position="1243"/>
    </location>
</feature>
<sequence length="1475" mass="157780">MSLSRLAARKARRLSGSFPRKPDGNASALSALLASPANGPPCTVSNTGAQFASLSRAYGRASGSTALGISEHERSRSRSLSMFIKHDSTVENMLRARDIPSEVLSLGKYKALSYSTPPDPCPGNRLFSTRPRSGAISGGRPSVFALGLWTQPSVSINPPPATTFNVVTSTPSAAPTCPESPLARARRTASPSSVPDPQHHTTETSHTVSISLPRPGGRQFSPEMITISVLKGDRVRIVADAWELERDCRFEWNLAFSPRTVNMASMRAQIDAINGVLVLDMRRIGYTDLEWTHTHRRSAIQCALTPNSPQLLNSEAGSYAHGAKVLYIPGAISATILRFILLFARDVKSEGKKGEDRALFGTVGPLFIWSVLVFNVGQIPFDLFPFVALTKALRTHASTHNTLSSRIATILSNMIPLIPTLALAVFSLICSSFVILRIIIPILPPHPWSKRVRPSEFGLPNFRPMSAADKSHVWLALCDVLALAIFVWEAISETLGGAWGLQSASDPGSSARLWFALTLRQTCLLVVSSMTLLHVRMGRSVSFGANQWVLWAPVALLAITSTTLAGVLAGAGVNTFFVGYLAYSTLIVVLSTAAFVSLVVTLVIIKRNLNALNEASDPWPPVREVEDKPRPSFGTEDVDALRDGSSWITSRASSQHESISAFSFSTHHTQRQNPAAASNPSIPAKSSYWFNPSSHDIHAQAQDYIPPVPPVPSAYKTKVQTYSALGADHDPFRRMRMDSQSSWLSSSEGSRPTMSAWSFPTTIRDPHMMAAVASTQDLNAELLPADRPETPAMSSAQVLGGYGYSPSPDSEKGIAALAAAPSNDIDVSVTRIIGWLAGIWVPYALVLPYFFSVSLSSGSSPVMPILLVISVTISSPILALNILLRSPILIPTGLFDMHGRSPSSQSTLPPVSREYKRSASTTVIDGRRSTDVWVAKGDAVDGKSRVGRAIAMLAPAPKLSVLPPEGNDVEPVTPPLPIQEDNSPPPTVIMTPYSVNSSEFGRTRNQSRTSSYFSNTDASLALTTKIMIAQRHYSAVATTVVLPPSPEKGVFTSGLATDVTTGVALGVSSARELMQSTHMRARSTSSISDPRSPISPPPSSPLPPTPPSIKLVNNLTHRKSYSSGFDFGAVNDDMNDIDALSAGLLPILVPGLKIGNDMHVNDDTPIRSPPGTLSKERKSRKKARPSILKGPDGGTPDSGGFTMSAEFSSPEVHSTPINRRAPRAGKTSAHKTSHCSLSSLSPGKDGMHSLSICGTEANAALETKVREYDAKASSVDDRSWTVLGSDFASNTEVKPESKYSQPAQDTGGPSVVRFPSSLTLRPLSPFDKPEDPLMEVDTARSSLATLIAALEHPMQPLPSANSEVTLFDFDADSGPLAESTPPDHRRNNATSQGRLSSITYIKSDNANAALKDESASPSTLKSATPSGGLIEWSARAVRPLVPKADKIQPKTPKASGPPSPRRGGCGRFPSCGTAT</sequence>
<feature type="region of interest" description="Disordered" evidence="1">
    <location>
        <begin position="1074"/>
        <end position="1111"/>
    </location>
</feature>
<feature type="transmembrane region" description="Helical" evidence="2">
    <location>
        <begin position="580"/>
        <end position="605"/>
    </location>
</feature>
<comment type="caution">
    <text evidence="3">The sequence shown here is derived from an EMBL/GenBank/DDBJ whole genome shotgun (WGS) entry which is preliminary data.</text>
</comment>
<dbReference type="EMBL" id="SGPL01000033">
    <property type="protein sequence ID" value="THH19910.1"/>
    <property type="molecule type" value="Genomic_DNA"/>
</dbReference>
<feature type="region of interest" description="Disordered" evidence="1">
    <location>
        <begin position="616"/>
        <end position="636"/>
    </location>
</feature>
<dbReference type="OrthoDB" id="2529242at2759"/>
<feature type="transmembrane region" description="Helical" evidence="2">
    <location>
        <begin position="473"/>
        <end position="491"/>
    </location>
</feature>
<feature type="region of interest" description="Disordered" evidence="1">
    <location>
        <begin position="1408"/>
        <end position="1475"/>
    </location>
</feature>
<organism evidence="3 4">
    <name type="scientific">Bondarzewia mesenterica</name>
    <dbReference type="NCBI Taxonomy" id="1095465"/>
    <lineage>
        <taxon>Eukaryota</taxon>
        <taxon>Fungi</taxon>
        <taxon>Dikarya</taxon>
        <taxon>Basidiomycota</taxon>
        <taxon>Agaricomycotina</taxon>
        <taxon>Agaricomycetes</taxon>
        <taxon>Russulales</taxon>
        <taxon>Bondarzewiaceae</taxon>
        <taxon>Bondarzewia</taxon>
    </lineage>
</organism>
<feature type="compositionally biased region" description="Polar residues" evidence="1">
    <location>
        <begin position="1415"/>
        <end position="1425"/>
    </location>
</feature>
<evidence type="ECO:0008006" key="5">
    <source>
        <dbReference type="Google" id="ProtNLM"/>
    </source>
</evidence>
<keyword evidence="2" id="KW-0812">Transmembrane</keyword>
<reference evidence="3 4" key="1">
    <citation type="submission" date="2019-02" db="EMBL/GenBank/DDBJ databases">
        <title>Genome sequencing of the rare red list fungi Bondarzewia mesenterica.</title>
        <authorList>
            <person name="Buettner E."/>
            <person name="Kellner H."/>
        </authorList>
    </citation>
    <scope>NUCLEOTIDE SEQUENCE [LARGE SCALE GENOMIC DNA]</scope>
    <source>
        <strain evidence="3 4">DSM 108281</strain>
    </source>
</reference>
<accession>A0A4S4MAC4</accession>
<feature type="transmembrane region" description="Helical" evidence="2">
    <location>
        <begin position="511"/>
        <end position="536"/>
    </location>
</feature>
<feature type="compositionally biased region" description="Low complexity" evidence="1">
    <location>
        <begin position="1082"/>
        <end position="1092"/>
    </location>
</feature>
<name>A0A4S4MAC4_9AGAM</name>
<feature type="compositionally biased region" description="Basic residues" evidence="1">
    <location>
        <begin position="1220"/>
        <end position="1233"/>
    </location>
</feature>
<keyword evidence="4" id="KW-1185">Reference proteome</keyword>
<feature type="transmembrane region" description="Helical" evidence="2">
    <location>
        <begin position="548"/>
        <end position="568"/>
    </location>
</feature>
<feature type="compositionally biased region" description="Polar residues" evidence="1">
    <location>
        <begin position="1289"/>
        <end position="1304"/>
    </location>
</feature>
<protein>
    <recommendedName>
        <fullName evidence="5">Transmembrane protein</fullName>
    </recommendedName>
</protein>
<gene>
    <name evidence="3" type="ORF">EW146_g1341</name>
</gene>
<feature type="transmembrane region" description="Helical" evidence="2">
    <location>
        <begin position="421"/>
        <end position="443"/>
    </location>
</feature>
<evidence type="ECO:0000256" key="2">
    <source>
        <dbReference type="SAM" id="Phobius"/>
    </source>
</evidence>
<evidence type="ECO:0000313" key="3">
    <source>
        <dbReference type="EMBL" id="THH19910.1"/>
    </source>
</evidence>
<feature type="region of interest" description="Disordered" evidence="1">
    <location>
        <begin position="1289"/>
        <end position="1316"/>
    </location>
</feature>
<feature type="transmembrane region" description="Helical" evidence="2">
    <location>
        <begin position="832"/>
        <end position="851"/>
    </location>
</feature>
<feature type="region of interest" description="Disordered" evidence="1">
    <location>
        <begin position="1371"/>
        <end position="1396"/>
    </location>
</feature>
<dbReference type="Proteomes" id="UP000310158">
    <property type="component" value="Unassembled WGS sequence"/>
</dbReference>
<feature type="compositionally biased region" description="Polar residues" evidence="1">
    <location>
        <begin position="1205"/>
        <end position="1217"/>
    </location>
</feature>
<proteinExistence type="predicted"/>